<dbReference type="InterPro" id="IPR022496">
    <property type="entry name" value="T6A_TsaB"/>
</dbReference>
<dbReference type="InterPro" id="IPR043129">
    <property type="entry name" value="ATPase_NBD"/>
</dbReference>
<protein>
    <submittedName>
        <fullName evidence="3">tRNA (Adenosine(37)-N6)-threonylcarbamoyltransferase complex dimerization subunit type 1 TsaB</fullName>
    </submittedName>
</protein>
<evidence type="ECO:0000313" key="3">
    <source>
        <dbReference type="EMBL" id="MBD7966508.1"/>
    </source>
</evidence>
<dbReference type="SUPFAM" id="SSF53067">
    <property type="entry name" value="Actin-like ATPase domain"/>
    <property type="match status" value="1"/>
</dbReference>
<dbReference type="NCBIfam" id="TIGR03725">
    <property type="entry name" value="T6A_YeaZ"/>
    <property type="match status" value="1"/>
</dbReference>
<keyword evidence="4" id="KW-1185">Reference proteome</keyword>
<evidence type="ECO:0000259" key="2">
    <source>
        <dbReference type="Pfam" id="PF00814"/>
    </source>
</evidence>
<accession>A0ABR8ST23</accession>
<organism evidence="3 4">
    <name type="scientific">Paenibacillus gallinarum</name>
    <dbReference type="NCBI Taxonomy" id="2762232"/>
    <lineage>
        <taxon>Bacteria</taxon>
        <taxon>Bacillati</taxon>
        <taxon>Bacillota</taxon>
        <taxon>Bacilli</taxon>
        <taxon>Bacillales</taxon>
        <taxon>Paenibacillaceae</taxon>
        <taxon>Paenibacillus</taxon>
    </lineage>
</organism>
<comment type="caution">
    <text evidence="3">The sequence shown here is derived from an EMBL/GenBank/DDBJ whole genome shotgun (WGS) entry which is preliminary data.</text>
</comment>
<name>A0ABR8ST23_9BACL</name>
<dbReference type="InterPro" id="IPR000905">
    <property type="entry name" value="Gcp-like_dom"/>
</dbReference>
<dbReference type="EMBL" id="JACSQL010000001">
    <property type="protein sequence ID" value="MBD7966508.1"/>
    <property type="molecule type" value="Genomic_DNA"/>
</dbReference>
<dbReference type="Gene3D" id="3.30.420.40">
    <property type="match status" value="2"/>
</dbReference>
<dbReference type="Proteomes" id="UP000608071">
    <property type="component" value="Unassembled WGS sequence"/>
</dbReference>
<evidence type="ECO:0000313" key="4">
    <source>
        <dbReference type="Proteomes" id="UP000608071"/>
    </source>
</evidence>
<feature type="transmembrane region" description="Helical" evidence="1">
    <location>
        <begin position="91"/>
        <end position="116"/>
    </location>
</feature>
<sequence length="270" mass="29213">MNEEHQPRQRFLVLDTSTAVLAAAVMSEETLVAESNTRADRNHAVHVVQALKDLMENNQITKEDIAGIAVGIGPGSYTGVRIAVTAAKTLAWAWGVPVAAVSSLAALALGGLGAYLNDTSLAENPHGSPDKSGSRYWVVPLMDARRGQAYTALFEGEGASSELHRMEPDAIRLVDSWVDAIASLLSELPSSDAPDGILFVGDVEPHRQTLEKLQMMQPEVQIHLRSYEMEGHYVGKIGAAKLLQGEQEDIHTLLPNYTQLAEAEANLLRK</sequence>
<reference evidence="3 4" key="1">
    <citation type="submission" date="2020-08" db="EMBL/GenBank/DDBJ databases">
        <title>A Genomic Blueprint of the Chicken Gut Microbiome.</title>
        <authorList>
            <person name="Gilroy R."/>
            <person name="Ravi A."/>
            <person name="Getino M."/>
            <person name="Pursley I."/>
            <person name="Horton D.L."/>
            <person name="Alikhan N.-F."/>
            <person name="Baker D."/>
            <person name="Gharbi K."/>
            <person name="Hall N."/>
            <person name="Watson M."/>
            <person name="Adriaenssens E.M."/>
            <person name="Foster-Nyarko E."/>
            <person name="Jarju S."/>
            <person name="Secka A."/>
            <person name="Antonio M."/>
            <person name="Oren A."/>
            <person name="Chaudhuri R."/>
            <person name="La Ragione R.M."/>
            <person name="Hildebrand F."/>
            <person name="Pallen M.J."/>
        </authorList>
    </citation>
    <scope>NUCLEOTIDE SEQUENCE [LARGE SCALE GENOMIC DNA]</scope>
    <source>
        <strain evidence="3 4">Sa2BVA9</strain>
    </source>
</reference>
<dbReference type="PANTHER" id="PTHR11735">
    <property type="entry name" value="TRNA N6-ADENOSINE THREONYLCARBAMOYLTRANSFERASE"/>
    <property type="match status" value="1"/>
</dbReference>
<dbReference type="RefSeq" id="WP_191797141.1">
    <property type="nucleotide sequence ID" value="NZ_JACSQL010000001.1"/>
</dbReference>
<keyword evidence="1" id="KW-1133">Transmembrane helix</keyword>
<dbReference type="Pfam" id="PF00814">
    <property type="entry name" value="TsaD"/>
    <property type="match status" value="1"/>
</dbReference>
<gene>
    <name evidence="3" type="primary">tsaB</name>
    <name evidence="3" type="ORF">H9647_00340</name>
</gene>
<dbReference type="PANTHER" id="PTHR11735:SF11">
    <property type="entry name" value="TRNA THREONYLCARBAMOYLADENOSINE BIOSYNTHESIS PROTEIN TSAB"/>
    <property type="match status" value="1"/>
</dbReference>
<evidence type="ECO:0000256" key="1">
    <source>
        <dbReference type="SAM" id="Phobius"/>
    </source>
</evidence>
<keyword evidence="1" id="KW-0812">Transmembrane</keyword>
<keyword evidence="1" id="KW-0472">Membrane</keyword>
<feature type="domain" description="Gcp-like" evidence="2">
    <location>
        <begin position="38"/>
        <end position="156"/>
    </location>
</feature>
<proteinExistence type="predicted"/>